<dbReference type="Proteomes" id="UP000037460">
    <property type="component" value="Unassembled WGS sequence"/>
</dbReference>
<dbReference type="EMBL" id="JWZX01003002">
    <property type="protein sequence ID" value="KOO25239.1"/>
    <property type="molecule type" value="Genomic_DNA"/>
</dbReference>
<dbReference type="GO" id="GO:0001522">
    <property type="term" value="P:pseudouridine synthesis"/>
    <property type="evidence" value="ECO:0007669"/>
    <property type="project" value="InterPro"/>
</dbReference>
<dbReference type="InterPro" id="IPR038765">
    <property type="entry name" value="Papain-like_cys_pep_sf"/>
</dbReference>
<dbReference type="EC" id="2.3.2.15" evidence="1"/>
<dbReference type="SUPFAM" id="SSF55120">
    <property type="entry name" value="Pseudouridine synthase"/>
    <property type="match status" value="1"/>
</dbReference>
<dbReference type="GO" id="GO:0046872">
    <property type="term" value="F:metal ion binding"/>
    <property type="evidence" value="ECO:0007669"/>
    <property type="project" value="UniProtKB-KW"/>
</dbReference>
<dbReference type="PANTHER" id="PTHR33447">
    <property type="entry name" value="GLUTATHIONE GAMMA-GLUTAMYLCYSTEINYLTRANSFERASE"/>
    <property type="match status" value="1"/>
</dbReference>
<accession>A0A0M0JF70</accession>
<dbReference type="GO" id="GO:0046938">
    <property type="term" value="P:phytochelatin biosynthetic process"/>
    <property type="evidence" value="ECO:0007669"/>
    <property type="project" value="InterPro"/>
</dbReference>
<dbReference type="SUPFAM" id="SSF54001">
    <property type="entry name" value="Cysteine proteinases"/>
    <property type="match status" value="1"/>
</dbReference>
<gene>
    <name evidence="6" type="ORF">Ctob_002687</name>
</gene>
<proteinExistence type="predicted"/>
<organism evidence="6 7">
    <name type="scientific">Chrysochromulina tobinii</name>
    <dbReference type="NCBI Taxonomy" id="1460289"/>
    <lineage>
        <taxon>Eukaryota</taxon>
        <taxon>Haptista</taxon>
        <taxon>Haptophyta</taxon>
        <taxon>Prymnesiophyceae</taxon>
        <taxon>Prymnesiales</taxon>
        <taxon>Chrysochromulinaceae</taxon>
        <taxon>Chrysochromulina</taxon>
    </lineage>
</organism>
<dbReference type="InterPro" id="IPR040409">
    <property type="entry name" value="PCS-like"/>
</dbReference>
<dbReference type="GO" id="GO:0009982">
    <property type="term" value="F:pseudouridine synthase activity"/>
    <property type="evidence" value="ECO:0007669"/>
    <property type="project" value="InterPro"/>
</dbReference>
<reference evidence="7" key="1">
    <citation type="journal article" date="2015" name="PLoS Genet.">
        <title>Genome Sequence and Transcriptome Analyses of Chrysochromulina tobin: Metabolic Tools for Enhanced Algal Fitness in the Prominent Order Prymnesiales (Haptophyceae).</title>
        <authorList>
            <person name="Hovde B.T."/>
            <person name="Deodato C.R."/>
            <person name="Hunsperger H.M."/>
            <person name="Ryken S.A."/>
            <person name="Yost W."/>
            <person name="Jha R.K."/>
            <person name="Patterson J."/>
            <person name="Monnat R.J. Jr."/>
            <person name="Barlow S.B."/>
            <person name="Starkenburg S.R."/>
            <person name="Cattolico R.A."/>
        </authorList>
    </citation>
    <scope>NUCLEOTIDE SEQUENCE</scope>
    <source>
        <strain evidence="7">CCMP291</strain>
    </source>
</reference>
<evidence type="ECO:0000256" key="1">
    <source>
        <dbReference type="ARBA" id="ARBA00012468"/>
    </source>
</evidence>
<protein>
    <recommendedName>
        <fullName evidence="1">glutathione gamma-glutamylcysteinyltransferase</fullName>
        <ecNumber evidence="1">2.3.2.15</ecNumber>
    </recommendedName>
</protein>
<dbReference type="AlphaFoldDB" id="A0A0M0JF70"/>
<sequence length="419" mass="44949">MSASSSVAASPYLYRDGRRMVAPYPHEFATHAKGRWIGRRVAEVLYEEFHTSAEWTPEYFASTSAAGRLTLNGRPATLEDSFKDGDRLVHVVLRVEPSVPATPIEVLLCDDQLLAVHKPAGVPVHHAGRYRKNSLIEILQSEHADLGLGGLSGNVHVLHRLDRQVLDELGAPVPLNSACGQRLLSECRGADRSAFEWLWPHFEQQRGPAMCGPASVAMVLRAVAACDGADAALRLATEALVSRAPTKEGQLTDEALAAEGQLTEEVVLNGQMVLSPHKVRSSGLTLAEMGTLLEALSVPCALTHVRGIAGAAGSDVSAEAELAAARAAMAQLRLALHGAPRAAVLVNYHMGVAGHRPFGGHFSPLAAYHEGTDRFLVLDCWPQTEPSWLASERLWSAMAATDAESRLSRGWARVGLGTE</sequence>
<keyword evidence="3" id="KW-0808">Transferase</keyword>
<dbReference type="GO" id="GO:0010038">
    <property type="term" value="P:response to metal ion"/>
    <property type="evidence" value="ECO:0007669"/>
    <property type="project" value="InterPro"/>
</dbReference>
<feature type="domain" description="Peptidase C83" evidence="5">
    <location>
        <begin position="155"/>
        <end position="419"/>
    </location>
</feature>
<evidence type="ECO:0000313" key="7">
    <source>
        <dbReference type="Proteomes" id="UP000037460"/>
    </source>
</evidence>
<evidence type="ECO:0000256" key="2">
    <source>
        <dbReference type="ARBA" id="ARBA00022539"/>
    </source>
</evidence>
<evidence type="ECO:0000256" key="4">
    <source>
        <dbReference type="ARBA" id="ARBA00022723"/>
    </source>
</evidence>
<dbReference type="Pfam" id="PF05023">
    <property type="entry name" value="Phytochelatin"/>
    <property type="match status" value="1"/>
</dbReference>
<dbReference type="InterPro" id="IPR020103">
    <property type="entry name" value="PsdUridine_synth_cat_dom_sf"/>
</dbReference>
<dbReference type="PANTHER" id="PTHR33447:SF20">
    <property type="entry name" value="GLUTATHIONE GAMMA-GLUTAMYLCYSTEINYLTRANSFERASE"/>
    <property type="match status" value="1"/>
</dbReference>
<dbReference type="OrthoDB" id="424794at2759"/>
<evidence type="ECO:0000259" key="5">
    <source>
        <dbReference type="PROSITE" id="PS51443"/>
    </source>
</evidence>
<dbReference type="PROSITE" id="PS51443">
    <property type="entry name" value="PCS"/>
    <property type="match status" value="1"/>
</dbReference>
<dbReference type="InterPro" id="IPR038156">
    <property type="entry name" value="PCS_N_sf"/>
</dbReference>
<dbReference type="Gene3D" id="3.30.2350.10">
    <property type="entry name" value="Pseudouridine synthase"/>
    <property type="match status" value="1"/>
</dbReference>
<dbReference type="InterPro" id="IPR007719">
    <property type="entry name" value="PCS_N"/>
</dbReference>
<comment type="caution">
    <text evidence="6">The sequence shown here is derived from an EMBL/GenBank/DDBJ whole genome shotgun (WGS) entry which is preliminary data.</text>
</comment>
<dbReference type="GO" id="GO:0003723">
    <property type="term" value="F:RNA binding"/>
    <property type="evidence" value="ECO:0007669"/>
    <property type="project" value="InterPro"/>
</dbReference>
<dbReference type="Gene3D" id="3.90.70.30">
    <property type="entry name" value="Phytochelatin synthase, N-terminal domain"/>
    <property type="match status" value="1"/>
</dbReference>
<keyword evidence="2" id="KW-0104">Cadmium</keyword>
<dbReference type="GO" id="GO:0016756">
    <property type="term" value="F:glutathione gamma-glutamylcysteinyltransferase activity"/>
    <property type="evidence" value="ECO:0007669"/>
    <property type="project" value="UniProtKB-EC"/>
</dbReference>
<keyword evidence="4" id="KW-0479">Metal-binding</keyword>
<evidence type="ECO:0000256" key="3">
    <source>
        <dbReference type="ARBA" id="ARBA00022679"/>
    </source>
</evidence>
<evidence type="ECO:0000313" key="6">
    <source>
        <dbReference type="EMBL" id="KOO25239.1"/>
    </source>
</evidence>
<keyword evidence="7" id="KW-1185">Reference proteome</keyword>
<name>A0A0M0JF70_9EUKA</name>